<comment type="subcellular location">
    <subcellularLocation>
        <location evidence="1">Cell outer membrane</location>
        <topology evidence="1">Multi-pass membrane protein</topology>
    </subcellularLocation>
</comment>
<dbReference type="EMBL" id="NPDU01000010">
    <property type="protein sequence ID" value="PJZ62933.1"/>
    <property type="molecule type" value="Genomic_DNA"/>
</dbReference>
<evidence type="ECO:0000256" key="4">
    <source>
        <dbReference type="ARBA" id="ARBA00022692"/>
    </source>
</evidence>
<dbReference type="GO" id="GO:0009279">
    <property type="term" value="C:cell outer membrane"/>
    <property type="evidence" value="ECO:0007669"/>
    <property type="project" value="UniProtKB-SubCell"/>
</dbReference>
<protein>
    <submittedName>
        <fullName evidence="8">Transporter</fullName>
    </submittedName>
</protein>
<gene>
    <name evidence="9" type="ORF">CH376_05435</name>
    <name evidence="8" type="ORF">CH380_16655</name>
</gene>
<proteinExistence type="inferred from homology"/>
<keyword evidence="10" id="KW-1185">Reference proteome</keyword>
<keyword evidence="5" id="KW-0732">Signal</keyword>
<evidence type="ECO:0000313" key="11">
    <source>
        <dbReference type="Proteomes" id="UP000232188"/>
    </source>
</evidence>
<evidence type="ECO:0000313" key="10">
    <source>
        <dbReference type="Proteomes" id="UP000232149"/>
    </source>
</evidence>
<evidence type="ECO:0000256" key="1">
    <source>
        <dbReference type="ARBA" id="ARBA00004571"/>
    </source>
</evidence>
<evidence type="ECO:0000256" key="7">
    <source>
        <dbReference type="ARBA" id="ARBA00023237"/>
    </source>
</evidence>
<dbReference type="Gene3D" id="2.40.160.60">
    <property type="entry name" value="Outer membrane protein transport protein (OMPP1/FadL/TodX)"/>
    <property type="match status" value="1"/>
</dbReference>
<dbReference type="Pfam" id="PF03349">
    <property type="entry name" value="Toluene_X"/>
    <property type="match status" value="1"/>
</dbReference>
<sequence>MSLIVRINIRIKLEWILILFFHLFFVSSANGFQGIMQTSYGARQAGMGGAFQAIGGSVLDLESNPSHLSRLLNSKLEFGGAAHFAQIEYSDSFMDIRPDLSYSNRITQRQRALLPYIGYISRLSDRLGIGIALYSQGGGGARFSNITRLAPEKKNLNETLGLEIPIVGSERKIREDMVFKFMVTKMTFGFGYRFDRLAIGAGADLVYSFMQMERTYRDETRSLELPGSFQYSSDPSYTLGGKLGISYELTQKIRIAYSYTLKNVLHLDGEMKVESPDPGNLGATRVSRFMIWPDRHIFGISYRTDVWLFDFDVKFVPWSESFRTSKFILEQSLIQTPVGANTNTMQMNFRWRDQYTFAIGAEYNWSRILRLRIGYNYGKSPVTDQGLSPMLGSTTEHHLSGGIGFYRNDYALHVALEYGFPKRMKGGASSDWSISHSVFSENDVSLQSFQFDKSVSVFSLYFGFELNT</sequence>
<dbReference type="InterPro" id="IPR005017">
    <property type="entry name" value="OMPP1/FadL/TodX"/>
</dbReference>
<dbReference type="AlphaFoldDB" id="A0A2M9YKJ5"/>
<comment type="similarity">
    <text evidence="2">Belongs to the OmpP1/FadL family.</text>
</comment>
<evidence type="ECO:0000256" key="6">
    <source>
        <dbReference type="ARBA" id="ARBA00023136"/>
    </source>
</evidence>
<keyword evidence="3" id="KW-1134">Transmembrane beta strand</keyword>
<evidence type="ECO:0000313" key="9">
    <source>
        <dbReference type="EMBL" id="PJZ62933.1"/>
    </source>
</evidence>
<evidence type="ECO:0000313" key="8">
    <source>
        <dbReference type="EMBL" id="PJZ52071.1"/>
    </source>
</evidence>
<dbReference type="SUPFAM" id="SSF56935">
    <property type="entry name" value="Porins"/>
    <property type="match status" value="1"/>
</dbReference>
<dbReference type="GO" id="GO:0015483">
    <property type="term" value="F:long-chain fatty acid transporting porin activity"/>
    <property type="evidence" value="ECO:0007669"/>
    <property type="project" value="TreeGrafter"/>
</dbReference>
<comment type="caution">
    <text evidence="8">The sequence shown here is derived from an EMBL/GenBank/DDBJ whole genome shotgun (WGS) entry which is preliminary data.</text>
</comment>
<name>A0A2M9YKJ5_9LEPT</name>
<dbReference type="PANTHER" id="PTHR35093:SF8">
    <property type="entry name" value="OUTER MEMBRANE PROTEIN NMB0088-RELATED"/>
    <property type="match status" value="1"/>
</dbReference>
<keyword evidence="6" id="KW-0472">Membrane</keyword>
<accession>A0A2M9YKJ5</accession>
<dbReference type="Proteomes" id="UP000232188">
    <property type="component" value="Unassembled WGS sequence"/>
</dbReference>
<evidence type="ECO:0000256" key="2">
    <source>
        <dbReference type="ARBA" id="ARBA00008163"/>
    </source>
</evidence>
<reference evidence="10 11" key="1">
    <citation type="submission" date="2017-07" db="EMBL/GenBank/DDBJ databases">
        <title>Leptospira spp. isolated from tropical soils.</title>
        <authorList>
            <person name="Thibeaux R."/>
            <person name="Iraola G."/>
            <person name="Ferres I."/>
            <person name="Bierque E."/>
            <person name="Girault D."/>
            <person name="Soupe-Gilbert M.-E."/>
            <person name="Picardeau M."/>
            <person name="Goarant C."/>
        </authorList>
    </citation>
    <scope>NUCLEOTIDE SEQUENCE [LARGE SCALE GENOMIC DNA]</scope>
    <source>
        <strain evidence="8 11">FH2-B-C1</strain>
        <strain evidence="9 10">FH2-B-D1</strain>
    </source>
</reference>
<keyword evidence="7" id="KW-0998">Cell outer membrane</keyword>
<dbReference type="PANTHER" id="PTHR35093">
    <property type="entry name" value="OUTER MEMBRANE PROTEIN NMB0088-RELATED"/>
    <property type="match status" value="1"/>
</dbReference>
<keyword evidence="4" id="KW-0812">Transmembrane</keyword>
<evidence type="ECO:0000256" key="5">
    <source>
        <dbReference type="ARBA" id="ARBA00022729"/>
    </source>
</evidence>
<dbReference type="EMBL" id="NPDV01000016">
    <property type="protein sequence ID" value="PJZ52071.1"/>
    <property type="molecule type" value="Genomic_DNA"/>
</dbReference>
<dbReference type="Proteomes" id="UP000232149">
    <property type="component" value="Unassembled WGS sequence"/>
</dbReference>
<dbReference type="RefSeq" id="WP_100786887.1">
    <property type="nucleotide sequence ID" value="NZ_NPDU01000010.1"/>
</dbReference>
<organism evidence="8 11">
    <name type="scientific">Leptospira adleri</name>
    <dbReference type="NCBI Taxonomy" id="2023186"/>
    <lineage>
        <taxon>Bacteria</taxon>
        <taxon>Pseudomonadati</taxon>
        <taxon>Spirochaetota</taxon>
        <taxon>Spirochaetia</taxon>
        <taxon>Leptospirales</taxon>
        <taxon>Leptospiraceae</taxon>
        <taxon>Leptospira</taxon>
    </lineage>
</organism>
<evidence type="ECO:0000256" key="3">
    <source>
        <dbReference type="ARBA" id="ARBA00022452"/>
    </source>
</evidence>